<organism evidence="1 2">
    <name type="scientific">Lepeophtheirus salmonis</name>
    <name type="common">Salmon louse</name>
    <name type="synonym">Caligus salmonis</name>
    <dbReference type="NCBI Taxonomy" id="72036"/>
    <lineage>
        <taxon>Eukaryota</taxon>
        <taxon>Metazoa</taxon>
        <taxon>Ecdysozoa</taxon>
        <taxon>Arthropoda</taxon>
        <taxon>Crustacea</taxon>
        <taxon>Multicrustacea</taxon>
        <taxon>Hexanauplia</taxon>
        <taxon>Copepoda</taxon>
        <taxon>Siphonostomatoida</taxon>
        <taxon>Caligidae</taxon>
        <taxon>Lepeophtheirus</taxon>
    </lineage>
</organism>
<sequence length="315" mass="35838">MFRQDLDLDHLVDLKSQPNRSSSKTNGSIQSKLTQYEKRGILLSLDTRIKLKIIAPKIQFPIEPVNDVQIHLVLKVLHINGDSFESIPATTTTGLPVNTSQSNPEVFLPPKNPSSLTYTHLCSTMGLLSIRDVYNRRENEALAGIYNMKKKRYLNHSQSQKIICGQTNIKFAGFRVTSQGIQVDPEQTKAIPQFPTTNDISDRFLLGRTIIIIFRHSLSNIHAPPPTPEPLESIHLDRGSPQGLRRTLRHSDYAMLEIELLAAVWILCKCHSYIFGLPEFMLITDTPASRHDHQQKYTFRYGQHKNSEAQEFVDQ</sequence>
<dbReference type="AlphaFoldDB" id="A0A7R8CJ54"/>
<evidence type="ECO:0000313" key="2">
    <source>
        <dbReference type="Proteomes" id="UP000675881"/>
    </source>
</evidence>
<reference evidence="1" key="1">
    <citation type="submission" date="2021-02" db="EMBL/GenBank/DDBJ databases">
        <authorList>
            <person name="Bekaert M."/>
        </authorList>
    </citation>
    <scope>NUCLEOTIDE SEQUENCE</scope>
    <source>
        <strain evidence="1">IoA-00</strain>
    </source>
</reference>
<evidence type="ECO:0000313" key="1">
    <source>
        <dbReference type="EMBL" id="CAF2832427.1"/>
    </source>
</evidence>
<protein>
    <submittedName>
        <fullName evidence="1">(salmon louse) hypothetical protein</fullName>
    </submittedName>
</protein>
<proteinExistence type="predicted"/>
<name>A0A7R8CJ54_LEPSM</name>
<dbReference type="Proteomes" id="UP000675881">
    <property type="component" value="Chromosome 13"/>
</dbReference>
<gene>
    <name evidence="1" type="ORF">LSAA_4047</name>
</gene>
<keyword evidence="2" id="KW-1185">Reference proteome</keyword>
<dbReference type="EMBL" id="HG994592">
    <property type="protein sequence ID" value="CAF2832427.1"/>
    <property type="molecule type" value="Genomic_DNA"/>
</dbReference>
<accession>A0A7R8CJ54</accession>